<feature type="region of interest" description="Disordered" evidence="4">
    <location>
        <begin position="46"/>
        <end position="68"/>
    </location>
</feature>
<feature type="region of interest" description="Disordered" evidence="4">
    <location>
        <begin position="106"/>
        <end position="126"/>
    </location>
</feature>
<keyword evidence="2" id="KW-0862">Zinc</keyword>
<proteinExistence type="predicted"/>
<evidence type="ECO:0000259" key="5">
    <source>
        <dbReference type="PROSITE" id="PS50119"/>
    </source>
</evidence>
<accession>A0A8D3CE88</accession>
<dbReference type="GO" id="GO:0008270">
    <property type="term" value="F:zinc ion binding"/>
    <property type="evidence" value="ECO:0007669"/>
    <property type="project" value="UniProtKB-KW"/>
</dbReference>
<feature type="domain" description="B box-type" evidence="5">
    <location>
        <begin position="131"/>
        <end position="177"/>
    </location>
</feature>
<keyword evidence="1 3" id="KW-0863">Zinc-finger</keyword>
<name>A0A8D3CE88_SCOMX</name>
<feature type="compositionally biased region" description="Pro residues" evidence="4">
    <location>
        <begin position="109"/>
        <end position="121"/>
    </location>
</feature>
<dbReference type="InterPro" id="IPR037688">
    <property type="entry name" value="ZBBX"/>
</dbReference>
<sequence>MNLNKVVLPPDNKARSVKLNARNLRVLQIETVTQESKEIEEKLQQLKRSMSKEKEERGHSGGFKWKSGRCGSLDNKTLKDSAKEDKKNRLQKLSAGKMKIRILKDEPLTAPPQPPPLPPAIGPRTPTRNRLKGPICGQCEVKTAGLNCAECTENYCIGCFARFHQKGALKLHRMIPFQVSTVPCASSLSPLLSLSVCLSDCFLSVAVYLKDTFDNISSDPILLHSFFLLRFLHL</sequence>
<evidence type="ECO:0000256" key="3">
    <source>
        <dbReference type="PROSITE-ProRule" id="PRU00024"/>
    </source>
</evidence>
<protein>
    <recommendedName>
        <fullName evidence="5">B box-type domain-containing protein</fullName>
    </recommendedName>
</protein>
<evidence type="ECO:0000256" key="4">
    <source>
        <dbReference type="SAM" id="MobiDB-lite"/>
    </source>
</evidence>
<evidence type="ECO:0000256" key="2">
    <source>
        <dbReference type="ARBA" id="ARBA00022833"/>
    </source>
</evidence>
<feature type="compositionally biased region" description="Basic and acidic residues" evidence="4">
    <location>
        <begin position="46"/>
        <end position="59"/>
    </location>
</feature>
<dbReference type="InterPro" id="IPR000315">
    <property type="entry name" value="Znf_B-box"/>
</dbReference>
<dbReference type="PANTHER" id="PTHR28634:SF1">
    <property type="entry name" value="ZINC FINGER B-BOX DOMAIN-CONTAINING PROTEIN 1"/>
    <property type="match status" value="1"/>
</dbReference>
<dbReference type="Proteomes" id="UP000694558">
    <property type="component" value="Chromosome 3"/>
</dbReference>
<dbReference type="GeneTree" id="ENSGT00960000186767"/>
<dbReference type="PANTHER" id="PTHR28634">
    <property type="entry name" value="ZINC FINGER B-BOX DOMAIN-CONTAINING PROTEIN 1"/>
    <property type="match status" value="1"/>
</dbReference>
<dbReference type="PROSITE" id="PS50119">
    <property type="entry name" value="ZF_BBOX"/>
    <property type="match status" value="1"/>
</dbReference>
<dbReference type="AlphaFoldDB" id="A0A8D3CE88"/>
<dbReference type="Ensembl" id="ENSSMAT00000076803.1">
    <property type="protein sequence ID" value="ENSSMAP00000045596.1"/>
    <property type="gene ID" value="ENSSMAG00000024061.1"/>
</dbReference>
<organism evidence="6 7">
    <name type="scientific">Scophthalmus maximus</name>
    <name type="common">Turbot</name>
    <name type="synonym">Psetta maxima</name>
    <dbReference type="NCBI Taxonomy" id="52904"/>
    <lineage>
        <taxon>Eukaryota</taxon>
        <taxon>Metazoa</taxon>
        <taxon>Chordata</taxon>
        <taxon>Craniata</taxon>
        <taxon>Vertebrata</taxon>
        <taxon>Euteleostomi</taxon>
        <taxon>Actinopterygii</taxon>
        <taxon>Neopterygii</taxon>
        <taxon>Teleostei</taxon>
        <taxon>Neoteleostei</taxon>
        <taxon>Acanthomorphata</taxon>
        <taxon>Carangaria</taxon>
        <taxon>Pleuronectiformes</taxon>
        <taxon>Pleuronectoidei</taxon>
        <taxon>Scophthalmidae</taxon>
        <taxon>Scophthalmus</taxon>
    </lineage>
</organism>
<reference evidence="6" key="2">
    <citation type="submission" date="2025-08" db="UniProtKB">
        <authorList>
            <consortium name="Ensembl"/>
        </authorList>
    </citation>
    <scope>IDENTIFICATION</scope>
</reference>
<evidence type="ECO:0000313" key="7">
    <source>
        <dbReference type="Proteomes" id="UP000694558"/>
    </source>
</evidence>
<evidence type="ECO:0000256" key="1">
    <source>
        <dbReference type="ARBA" id="ARBA00022771"/>
    </source>
</evidence>
<evidence type="ECO:0000313" key="6">
    <source>
        <dbReference type="Ensembl" id="ENSSMAP00000045596.1"/>
    </source>
</evidence>
<dbReference type="Pfam" id="PF22586">
    <property type="entry name" value="ANCHR-like_BBOX"/>
    <property type="match status" value="1"/>
</dbReference>
<keyword evidence="1 3" id="KW-0479">Metal-binding</keyword>
<reference evidence="6" key="1">
    <citation type="submission" date="2023-05" db="EMBL/GenBank/DDBJ databases">
        <title>High-quality long-read genome of Scophthalmus maximus.</title>
        <authorList>
            <person name="Lien S."/>
            <person name="Martinez P."/>
        </authorList>
    </citation>
    <scope>NUCLEOTIDE SEQUENCE [LARGE SCALE GENOMIC DNA]</scope>
</reference>